<protein>
    <submittedName>
        <fullName evidence="2">Uncharacterized protein</fullName>
    </submittedName>
</protein>
<accession>A0A9W6HAH7</accession>
<feature type="region of interest" description="Disordered" evidence="1">
    <location>
        <begin position="15"/>
        <end position="88"/>
    </location>
</feature>
<dbReference type="Proteomes" id="UP001142372">
    <property type="component" value="Unassembled WGS sequence"/>
</dbReference>
<reference evidence="2" key="2">
    <citation type="submission" date="2023-01" db="EMBL/GenBank/DDBJ databases">
        <authorList>
            <person name="Sun Q."/>
            <person name="Evtushenko L."/>
        </authorList>
    </citation>
    <scope>NUCLEOTIDE SEQUENCE</scope>
    <source>
        <strain evidence="2">VKM Ac-1401</strain>
    </source>
</reference>
<dbReference type="EMBL" id="BSEN01000012">
    <property type="protein sequence ID" value="GLJ76941.1"/>
    <property type="molecule type" value="Genomic_DNA"/>
</dbReference>
<dbReference type="AlphaFoldDB" id="A0A9W6HAH7"/>
<feature type="compositionally biased region" description="Basic and acidic residues" evidence="1">
    <location>
        <begin position="62"/>
        <end position="75"/>
    </location>
</feature>
<evidence type="ECO:0000313" key="2">
    <source>
        <dbReference type="EMBL" id="GLJ76941.1"/>
    </source>
</evidence>
<comment type="caution">
    <text evidence="2">The sequence shown here is derived from an EMBL/GenBank/DDBJ whole genome shotgun (WGS) entry which is preliminary data.</text>
</comment>
<keyword evidence="3" id="KW-1185">Reference proteome</keyword>
<organism evidence="2 3">
    <name type="scientific">Leifsonia poae</name>
    <dbReference type="NCBI Taxonomy" id="110933"/>
    <lineage>
        <taxon>Bacteria</taxon>
        <taxon>Bacillati</taxon>
        <taxon>Actinomycetota</taxon>
        <taxon>Actinomycetes</taxon>
        <taxon>Micrococcales</taxon>
        <taxon>Microbacteriaceae</taxon>
        <taxon>Leifsonia</taxon>
    </lineage>
</organism>
<sequence length="88" mass="9211">MNPLAEARGFAFVAGMSDHRNSEDPVEPITGTDQTNGLVDGLEGDDGGAIEPTADQNVIGDAIRDLDPDAAPNEHDEGETSYSEEGQP</sequence>
<name>A0A9W6HAH7_9MICO</name>
<gene>
    <name evidence="2" type="ORF">GCM10017584_25150</name>
</gene>
<proteinExistence type="predicted"/>
<evidence type="ECO:0000313" key="3">
    <source>
        <dbReference type="Proteomes" id="UP001142372"/>
    </source>
</evidence>
<evidence type="ECO:0000256" key="1">
    <source>
        <dbReference type="SAM" id="MobiDB-lite"/>
    </source>
</evidence>
<reference evidence="2" key="1">
    <citation type="journal article" date="2014" name="Int. J. Syst. Evol. Microbiol.">
        <title>Complete genome sequence of Corynebacterium casei LMG S-19264T (=DSM 44701T), isolated from a smear-ripened cheese.</title>
        <authorList>
            <consortium name="US DOE Joint Genome Institute (JGI-PGF)"/>
            <person name="Walter F."/>
            <person name="Albersmeier A."/>
            <person name="Kalinowski J."/>
            <person name="Ruckert C."/>
        </authorList>
    </citation>
    <scope>NUCLEOTIDE SEQUENCE</scope>
    <source>
        <strain evidence="2">VKM Ac-1401</strain>
    </source>
</reference>